<proteinExistence type="predicted"/>
<feature type="transmembrane region" description="Helical" evidence="1">
    <location>
        <begin position="235"/>
        <end position="253"/>
    </location>
</feature>
<reference evidence="2 3" key="1">
    <citation type="submission" date="2009-11" db="EMBL/GenBank/DDBJ databases">
        <title>Annotation of Allomyces macrogynus ATCC 38327.</title>
        <authorList>
            <consortium name="The Broad Institute Genome Sequencing Platform"/>
            <person name="Russ C."/>
            <person name="Cuomo C."/>
            <person name="Burger G."/>
            <person name="Gray M.W."/>
            <person name="Holland P.W.H."/>
            <person name="King N."/>
            <person name="Lang F.B.F."/>
            <person name="Roger A.J."/>
            <person name="Ruiz-Trillo I."/>
            <person name="Young S.K."/>
            <person name="Zeng Q."/>
            <person name="Gargeya S."/>
            <person name="Fitzgerald M."/>
            <person name="Haas B."/>
            <person name="Abouelleil A."/>
            <person name="Alvarado L."/>
            <person name="Arachchi H.M."/>
            <person name="Berlin A."/>
            <person name="Chapman S.B."/>
            <person name="Gearin G."/>
            <person name="Goldberg J."/>
            <person name="Griggs A."/>
            <person name="Gujja S."/>
            <person name="Hansen M."/>
            <person name="Heiman D."/>
            <person name="Howarth C."/>
            <person name="Larimer J."/>
            <person name="Lui A."/>
            <person name="MacDonald P.J.P."/>
            <person name="McCowen C."/>
            <person name="Montmayeur A."/>
            <person name="Murphy C."/>
            <person name="Neiman D."/>
            <person name="Pearson M."/>
            <person name="Priest M."/>
            <person name="Roberts A."/>
            <person name="Saif S."/>
            <person name="Shea T."/>
            <person name="Sisk P."/>
            <person name="Stolte C."/>
            <person name="Sykes S."/>
            <person name="Wortman J."/>
            <person name="Nusbaum C."/>
            <person name="Birren B."/>
        </authorList>
    </citation>
    <scope>NUCLEOTIDE SEQUENCE [LARGE SCALE GENOMIC DNA]</scope>
    <source>
        <strain evidence="2 3">ATCC 38327</strain>
    </source>
</reference>
<keyword evidence="1" id="KW-0812">Transmembrane</keyword>
<evidence type="ECO:0000256" key="1">
    <source>
        <dbReference type="SAM" id="Phobius"/>
    </source>
</evidence>
<dbReference type="VEuPathDB" id="FungiDB:AMAG_05451"/>
<dbReference type="Proteomes" id="UP000054350">
    <property type="component" value="Unassembled WGS sequence"/>
</dbReference>
<organism evidence="2 3">
    <name type="scientific">Allomyces macrogynus (strain ATCC 38327)</name>
    <name type="common">Allomyces javanicus var. macrogynus</name>
    <dbReference type="NCBI Taxonomy" id="578462"/>
    <lineage>
        <taxon>Eukaryota</taxon>
        <taxon>Fungi</taxon>
        <taxon>Fungi incertae sedis</taxon>
        <taxon>Blastocladiomycota</taxon>
        <taxon>Blastocladiomycetes</taxon>
        <taxon>Blastocladiales</taxon>
        <taxon>Blastocladiaceae</taxon>
        <taxon>Allomyces</taxon>
    </lineage>
</organism>
<name>A0A0L0SC51_ALLM3</name>
<dbReference type="OrthoDB" id="5570569at2759"/>
<reference evidence="3" key="2">
    <citation type="submission" date="2009-11" db="EMBL/GenBank/DDBJ databases">
        <title>The Genome Sequence of Allomyces macrogynus strain ATCC 38327.</title>
        <authorList>
            <consortium name="The Broad Institute Genome Sequencing Platform"/>
            <person name="Russ C."/>
            <person name="Cuomo C."/>
            <person name="Shea T."/>
            <person name="Young S.K."/>
            <person name="Zeng Q."/>
            <person name="Koehrsen M."/>
            <person name="Haas B."/>
            <person name="Borodovsky M."/>
            <person name="Guigo R."/>
            <person name="Alvarado L."/>
            <person name="Berlin A."/>
            <person name="Borenstein D."/>
            <person name="Chen Z."/>
            <person name="Engels R."/>
            <person name="Freedman E."/>
            <person name="Gellesch M."/>
            <person name="Goldberg J."/>
            <person name="Griggs A."/>
            <person name="Gujja S."/>
            <person name="Heiman D."/>
            <person name="Hepburn T."/>
            <person name="Howarth C."/>
            <person name="Jen D."/>
            <person name="Larson L."/>
            <person name="Lewis B."/>
            <person name="Mehta T."/>
            <person name="Park D."/>
            <person name="Pearson M."/>
            <person name="Roberts A."/>
            <person name="Saif S."/>
            <person name="Shenoy N."/>
            <person name="Sisk P."/>
            <person name="Stolte C."/>
            <person name="Sykes S."/>
            <person name="Walk T."/>
            <person name="White J."/>
            <person name="Yandava C."/>
            <person name="Burger G."/>
            <person name="Gray M.W."/>
            <person name="Holland P.W.H."/>
            <person name="King N."/>
            <person name="Lang F.B.F."/>
            <person name="Roger A.J."/>
            <person name="Ruiz-Trillo I."/>
            <person name="Lander E."/>
            <person name="Nusbaum C."/>
        </authorList>
    </citation>
    <scope>NUCLEOTIDE SEQUENCE [LARGE SCALE GENOMIC DNA]</scope>
    <source>
        <strain evidence="3">ATCC 38327</strain>
    </source>
</reference>
<dbReference type="AlphaFoldDB" id="A0A0L0SC51"/>
<keyword evidence="1" id="KW-0472">Membrane</keyword>
<gene>
    <name evidence="2" type="ORF">AMAG_05451</name>
</gene>
<protein>
    <submittedName>
        <fullName evidence="2">Uncharacterized protein</fullName>
    </submittedName>
</protein>
<evidence type="ECO:0000313" key="3">
    <source>
        <dbReference type="Proteomes" id="UP000054350"/>
    </source>
</evidence>
<keyword evidence="3" id="KW-1185">Reference proteome</keyword>
<sequence>MSEHQLSRRTVPSTIDTAIAILVVVALFIASAPSAVLAQKAPASTGADFNCTRLDAKQDPVCAVFPFDSALPPGSSDSHIRSIRAAAAVFQCGTVPASMPLFLCFTPLGNCNGQAWPLPANDTDLRGAVAFYNAVQLGDLTPVATKAGAADKLLCYDDCKASIDWMRGCPAIFAGLDAKHDTCAGLPKGGAACVSAANTPAVSATATTSATATATATTKSSTGAAMRRAESGNTLALATVLAAAVAFAAGLFVV</sequence>
<dbReference type="EMBL" id="GG745335">
    <property type="protein sequence ID" value="KNE60012.1"/>
    <property type="molecule type" value="Genomic_DNA"/>
</dbReference>
<keyword evidence="1" id="KW-1133">Transmembrane helix</keyword>
<accession>A0A0L0SC51</accession>
<evidence type="ECO:0000313" key="2">
    <source>
        <dbReference type="EMBL" id="KNE60012.1"/>
    </source>
</evidence>